<gene>
    <name evidence="2" type="ORF">EYF80_066595</name>
</gene>
<feature type="region of interest" description="Disordered" evidence="1">
    <location>
        <begin position="1"/>
        <end position="57"/>
    </location>
</feature>
<evidence type="ECO:0000256" key="1">
    <source>
        <dbReference type="SAM" id="MobiDB-lite"/>
    </source>
</evidence>
<organism evidence="2 3">
    <name type="scientific">Liparis tanakae</name>
    <name type="common">Tanaka's snailfish</name>
    <dbReference type="NCBI Taxonomy" id="230148"/>
    <lineage>
        <taxon>Eukaryota</taxon>
        <taxon>Metazoa</taxon>
        <taxon>Chordata</taxon>
        <taxon>Craniata</taxon>
        <taxon>Vertebrata</taxon>
        <taxon>Euteleostomi</taxon>
        <taxon>Actinopterygii</taxon>
        <taxon>Neopterygii</taxon>
        <taxon>Teleostei</taxon>
        <taxon>Neoteleostei</taxon>
        <taxon>Acanthomorphata</taxon>
        <taxon>Eupercaria</taxon>
        <taxon>Perciformes</taxon>
        <taxon>Cottioidei</taxon>
        <taxon>Cottales</taxon>
        <taxon>Liparidae</taxon>
        <taxon>Liparis</taxon>
    </lineage>
</organism>
<proteinExistence type="predicted"/>
<name>A0A4Z2E304_9TELE</name>
<accession>A0A4Z2E304</accession>
<sequence>MISPSRLNAQWPRRAEQRREERRREERGEERGEEERRSDIASSWRKHAQRVSSCSFP</sequence>
<dbReference type="Proteomes" id="UP000314294">
    <property type="component" value="Unassembled WGS sequence"/>
</dbReference>
<keyword evidence="3" id="KW-1185">Reference proteome</keyword>
<dbReference type="EMBL" id="SRLO01019080">
    <property type="protein sequence ID" value="TNN23286.1"/>
    <property type="molecule type" value="Genomic_DNA"/>
</dbReference>
<evidence type="ECO:0000313" key="3">
    <source>
        <dbReference type="Proteomes" id="UP000314294"/>
    </source>
</evidence>
<protein>
    <submittedName>
        <fullName evidence="2">Uncharacterized protein</fullName>
    </submittedName>
</protein>
<feature type="compositionally biased region" description="Basic and acidic residues" evidence="1">
    <location>
        <begin position="13"/>
        <end position="39"/>
    </location>
</feature>
<reference evidence="2 3" key="1">
    <citation type="submission" date="2019-03" db="EMBL/GenBank/DDBJ databases">
        <title>First draft genome of Liparis tanakae, snailfish: a comprehensive survey of snailfish specific genes.</title>
        <authorList>
            <person name="Kim W."/>
            <person name="Song I."/>
            <person name="Jeong J.-H."/>
            <person name="Kim D."/>
            <person name="Kim S."/>
            <person name="Ryu S."/>
            <person name="Song J.Y."/>
            <person name="Lee S.K."/>
        </authorList>
    </citation>
    <scope>NUCLEOTIDE SEQUENCE [LARGE SCALE GENOMIC DNA]</scope>
    <source>
        <tissue evidence="2">Muscle</tissue>
    </source>
</reference>
<evidence type="ECO:0000313" key="2">
    <source>
        <dbReference type="EMBL" id="TNN23286.1"/>
    </source>
</evidence>
<dbReference type="AlphaFoldDB" id="A0A4Z2E304"/>
<comment type="caution">
    <text evidence="2">The sequence shown here is derived from an EMBL/GenBank/DDBJ whole genome shotgun (WGS) entry which is preliminary data.</text>
</comment>